<sequence length="166" mass="19421">MIKPEDFDYHYTADSHWQWAETIAIPFNLPDANINAVVYIVTRPVLGVCMADITLMDRISDLWEEQLYIDNQQHMPCPRSLLEFSLPNGLSFKAIEPLKHYRMRYEGIDDTRFDLELHALHEPYDINDPDMDPTAAKRHGPAWDSSWSGHYEQTYLFSPTVCWCNL</sequence>
<dbReference type="eggNOG" id="ENOG502Z9BX">
    <property type="taxonomic scope" value="Bacteria"/>
</dbReference>
<evidence type="ECO:0000313" key="2">
    <source>
        <dbReference type="Proteomes" id="UP000015455"/>
    </source>
</evidence>
<dbReference type="EMBL" id="ATJV01000086">
    <property type="protein sequence ID" value="EPZ14343.1"/>
    <property type="molecule type" value="Genomic_DNA"/>
</dbReference>
<dbReference type="RefSeq" id="WP_021250570.1">
    <property type="nucleotide sequence ID" value="NZ_ATJV01000086.1"/>
</dbReference>
<protein>
    <submittedName>
        <fullName evidence="1">Uncharacterized protein</fullName>
    </submittedName>
</protein>
<dbReference type="STRING" id="1348657.M622_18775"/>
<dbReference type="Proteomes" id="UP000015455">
    <property type="component" value="Unassembled WGS sequence"/>
</dbReference>
<dbReference type="PATRIC" id="fig|1348657.5.peg.3168"/>
<dbReference type="OrthoDB" id="7054648at2"/>
<evidence type="ECO:0000313" key="1">
    <source>
        <dbReference type="EMBL" id="EPZ14343.1"/>
    </source>
</evidence>
<gene>
    <name evidence="1" type="ORF">M622_18775</name>
</gene>
<accession>T0AUM6</accession>
<dbReference type="AlphaFoldDB" id="T0AUM6"/>
<proteinExistence type="predicted"/>
<reference evidence="1 2" key="1">
    <citation type="submission" date="2013-06" db="EMBL/GenBank/DDBJ databases">
        <title>Draft genome sequence of Thauera terpenica.</title>
        <authorList>
            <person name="Liu B."/>
            <person name="Frostegard A.H."/>
            <person name="Shapleigh J.P."/>
        </authorList>
    </citation>
    <scope>NUCLEOTIDE SEQUENCE [LARGE SCALE GENOMIC DNA]</scope>
    <source>
        <strain evidence="1 2">58Eu</strain>
    </source>
</reference>
<name>T0AUM6_9RHOO</name>
<keyword evidence="2" id="KW-1185">Reference proteome</keyword>
<organism evidence="1 2">
    <name type="scientific">Thauera terpenica 58Eu</name>
    <dbReference type="NCBI Taxonomy" id="1348657"/>
    <lineage>
        <taxon>Bacteria</taxon>
        <taxon>Pseudomonadati</taxon>
        <taxon>Pseudomonadota</taxon>
        <taxon>Betaproteobacteria</taxon>
        <taxon>Rhodocyclales</taxon>
        <taxon>Zoogloeaceae</taxon>
        <taxon>Thauera</taxon>
    </lineage>
</organism>
<comment type="caution">
    <text evidence="1">The sequence shown here is derived from an EMBL/GenBank/DDBJ whole genome shotgun (WGS) entry which is preliminary data.</text>
</comment>